<dbReference type="Proteomes" id="UP000242687">
    <property type="component" value="Unassembled WGS sequence"/>
</dbReference>
<name>A0A2H9VVQ4_9SPHI</name>
<evidence type="ECO:0000313" key="1">
    <source>
        <dbReference type="EMBL" id="PJJ84900.1"/>
    </source>
</evidence>
<organism evidence="1 2">
    <name type="scientific">Mucilaginibacter auburnensis</name>
    <dbReference type="NCBI Taxonomy" id="1457233"/>
    <lineage>
        <taxon>Bacteria</taxon>
        <taxon>Pseudomonadati</taxon>
        <taxon>Bacteroidota</taxon>
        <taxon>Sphingobacteriia</taxon>
        <taxon>Sphingobacteriales</taxon>
        <taxon>Sphingobacteriaceae</taxon>
        <taxon>Mucilaginibacter</taxon>
    </lineage>
</organism>
<dbReference type="EMBL" id="PGFJ01000001">
    <property type="protein sequence ID" value="PJJ84900.1"/>
    <property type="molecule type" value="Genomic_DNA"/>
</dbReference>
<sequence length="53" mass="5620">MKKILIAATLVFSTGLTAWSVTRGNEKEVALKKATIEEKAEAIATNTLLGTAD</sequence>
<keyword evidence="2" id="KW-1185">Reference proteome</keyword>
<dbReference type="RefSeq" id="WP_157799116.1">
    <property type="nucleotide sequence ID" value="NZ_PGFJ01000001.1"/>
</dbReference>
<comment type="caution">
    <text evidence="1">The sequence shown here is derived from an EMBL/GenBank/DDBJ whole genome shotgun (WGS) entry which is preliminary data.</text>
</comment>
<reference evidence="1 2" key="1">
    <citation type="submission" date="2017-11" db="EMBL/GenBank/DDBJ databases">
        <title>Genomic Encyclopedia of Archaeal and Bacterial Type Strains, Phase II (KMG-II): From Individual Species to Whole Genera.</title>
        <authorList>
            <person name="Goeker M."/>
        </authorList>
    </citation>
    <scope>NUCLEOTIDE SEQUENCE [LARGE SCALE GENOMIC DNA]</scope>
    <source>
        <strain evidence="1 2">DSM 28175</strain>
    </source>
</reference>
<accession>A0A2H9VVQ4</accession>
<proteinExistence type="predicted"/>
<gene>
    <name evidence="1" type="ORF">CLV57_1922</name>
</gene>
<dbReference type="AlphaFoldDB" id="A0A2H9VVQ4"/>
<evidence type="ECO:0000313" key="2">
    <source>
        <dbReference type="Proteomes" id="UP000242687"/>
    </source>
</evidence>
<protein>
    <submittedName>
        <fullName evidence="1">Uncharacterized protein</fullName>
    </submittedName>
</protein>